<dbReference type="InterPro" id="IPR003838">
    <property type="entry name" value="ABC3_permease_C"/>
</dbReference>
<evidence type="ECO:0000259" key="9">
    <source>
        <dbReference type="Pfam" id="PF04471"/>
    </source>
</evidence>
<evidence type="ECO:0000256" key="4">
    <source>
        <dbReference type="ARBA" id="ARBA00022989"/>
    </source>
</evidence>
<dbReference type="GO" id="GO:0005886">
    <property type="term" value="C:plasma membrane"/>
    <property type="evidence" value="ECO:0007669"/>
    <property type="project" value="UniProtKB-SubCell"/>
</dbReference>
<evidence type="ECO:0000256" key="3">
    <source>
        <dbReference type="ARBA" id="ARBA00022692"/>
    </source>
</evidence>
<organism evidence="11 12">
    <name type="scientific">SAR86 cluster bacterium</name>
    <dbReference type="NCBI Taxonomy" id="2030880"/>
    <lineage>
        <taxon>Bacteria</taxon>
        <taxon>Pseudomonadati</taxon>
        <taxon>Pseudomonadota</taxon>
        <taxon>Gammaproteobacteria</taxon>
        <taxon>SAR86 cluster</taxon>
    </lineage>
</organism>
<dbReference type="AlphaFoldDB" id="A0A2A4MP21"/>
<dbReference type="InterPro" id="IPR011856">
    <property type="entry name" value="tRNA_endonuc-like_dom_sf"/>
</dbReference>
<feature type="domain" description="Restriction endonuclease type IV Mrr" evidence="9">
    <location>
        <begin position="668"/>
        <end position="758"/>
    </location>
</feature>
<dbReference type="EMBL" id="NVQR01000057">
    <property type="protein sequence ID" value="PCH61801.1"/>
    <property type="molecule type" value="Genomic_DNA"/>
</dbReference>
<protein>
    <recommendedName>
        <fullName evidence="13">ABC transporter permease</fullName>
    </recommendedName>
</protein>
<feature type="transmembrane region" description="Helical" evidence="7">
    <location>
        <begin position="331"/>
        <end position="354"/>
    </location>
</feature>
<keyword evidence="5 7" id="KW-0472">Membrane</keyword>
<feature type="transmembrane region" description="Helical" evidence="7">
    <location>
        <begin position="34"/>
        <end position="57"/>
    </location>
</feature>
<feature type="transmembrane region" description="Helical" evidence="7">
    <location>
        <begin position="6"/>
        <end position="27"/>
    </location>
</feature>
<evidence type="ECO:0000259" key="10">
    <source>
        <dbReference type="Pfam" id="PF12704"/>
    </source>
</evidence>
<keyword evidence="4 7" id="KW-1133">Transmembrane helix</keyword>
<dbReference type="GO" id="GO:0009307">
    <property type="term" value="P:DNA restriction-modification system"/>
    <property type="evidence" value="ECO:0007669"/>
    <property type="project" value="InterPro"/>
</dbReference>
<feature type="transmembrane region" description="Helical" evidence="7">
    <location>
        <begin position="389"/>
        <end position="412"/>
    </location>
</feature>
<feature type="domain" description="ABC3 transporter permease C-terminal" evidence="8">
    <location>
        <begin position="292"/>
        <end position="415"/>
    </location>
</feature>
<feature type="domain" description="MacB-like periplasmic core" evidence="10">
    <location>
        <begin position="39"/>
        <end position="251"/>
    </location>
</feature>
<dbReference type="Pfam" id="PF04471">
    <property type="entry name" value="Mrr_cat"/>
    <property type="match status" value="1"/>
</dbReference>
<dbReference type="Pfam" id="PF12704">
    <property type="entry name" value="MacB_PCD"/>
    <property type="match status" value="2"/>
</dbReference>
<comment type="caution">
    <text evidence="11">The sequence shown here is derived from an EMBL/GenBank/DDBJ whole genome shotgun (WGS) entry which is preliminary data.</text>
</comment>
<feature type="domain" description="MacB-like periplasmic core" evidence="10">
    <location>
        <begin position="540"/>
        <end position="648"/>
    </location>
</feature>
<dbReference type="InterPro" id="IPR011335">
    <property type="entry name" value="Restrct_endonuc-II-like"/>
</dbReference>
<evidence type="ECO:0008006" key="13">
    <source>
        <dbReference type="Google" id="ProtNLM"/>
    </source>
</evidence>
<feature type="non-terminal residue" evidence="11">
    <location>
        <position position="761"/>
    </location>
</feature>
<evidence type="ECO:0000259" key="8">
    <source>
        <dbReference type="Pfam" id="PF02687"/>
    </source>
</evidence>
<dbReference type="PANTHER" id="PTHR30572:SF4">
    <property type="entry name" value="ABC TRANSPORTER PERMEASE YTRF"/>
    <property type="match status" value="1"/>
</dbReference>
<sequence>MGGRLGPLTIVLLGMLMRLPLDLLYNIRLLRKNIGFVVICVLMIGSGIALCIGLYTIGDNLGTKAMPFPNGDKFLRVMAVDESTSSGNTRSLDPYLFEKLKESAQSFQTFGAEQDFTASFSDGDVATRYFADRLSPEILQATGVVPILGRNLLPSDDSAQAPAVVVISHALWQNYYIGRDDIIGIDSRINGSTYTVVGVMPEGFAYPIFHHAWLPLKLENNPEPGGQSGITVTAVLKQGVNVETARAEIDSLLQQQGERLPEYYGQLGGRLSQCCSMVDGDSSVINTLFSTLSIALLLLVSLNVANLILVRTNQRLHEFSIRSALGASRRQLIIAILQDSLLICLLGALLGIVLADLGLAYINSAVTVAISSFGELPFWFNFDWELSTIIMTLLMVLAIWLLSAGLAIWKILRQDLAITLAGGKSGATDNRNGFGTATMVSIEIIFSFFLLVFCGVLVGTSLDLADTKYGTSTEGYLTGQVFLDTDSYDNPAARELYRSNLHRELVGLEGIEKISFTSDLPSLSRIRRAYDLEDFDVRIDNEYPRQRIIQIAQNYFDTMDVPLRAGRIFESTDVIDSEQVVIIDEVFAKKIWPDAEDPNQMALGKRIRLSPEAEAEKWLTIVGVTAQILQAYALEGSSESAFFLPYSQPCCIGSSWQPISIVLKVTGDPYDFERKCAELLKKYGWDAITTKKSGDQGADIIAIKNGKSVAIQCKLHSKPVGNKAVQEALSGKLFNSVGYAAVVASNGFTYSAKQLAQKTDV</sequence>
<dbReference type="InterPro" id="IPR025857">
    <property type="entry name" value="MacB_PCD"/>
</dbReference>
<dbReference type="SUPFAM" id="SSF52980">
    <property type="entry name" value="Restriction endonuclease-like"/>
    <property type="match status" value="1"/>
</dbReference>
<dbReference type="InterPro" id="IPR007560">
    <property type="entry name" value="Restrct_endonuc_IV_Mrr"/>
</dbReference>
<dbReference type="Proteomes" id="UP000218172">
    <property type="component" value="Unassembled WGS sequence"/>
</dbReference>
<evidence type="ECO:0000256" key="5">
    <source>
        <dbReference type="ARBA" id="ARBA00023136"/>
    </source>
</evidence>
<dbReference type="Gene3D" id="3.40.1350.10">
    <property type="match status" value="1"/>
</dbReference>
<dbReference type="Pfam" id="PF02687">
    <property type="entry name" value="FtsX"/>
    <property type="match status" value="1"/>
</dbReference>
<dbReference type="InterPro" id="IPR050250">
    <property type="entry name" value="Macrolide_Exporter_MacB"/>
</dbReference>
<comment type="subcellular location">
    <subcellularLocation>
        <location evidence="1">Cell membrane</location>
        <topology evidence="1">Multi-pass membrane protein</topology>
    </subcellularLocation>
</comment>
<proteinExistence type="inferred from homology"/>
<dbReference type="GO" id="GO:0022857">
    <property type="term" value="F:transmembrane transporter activity"/>
    <property type="evidence" value="ECO:0007669"/>
    <property type="project" value="TreeGrafter"/>
</dbReference>
<gene>
    <name evidence="11" type="ORF">COC19_04140</name>
</gene>
<dbReference type="GO" id="GO:0004519">
    <property type="term" value="F:endonuclease activity"/>
    <property type="evidence" value="ECO:0007669"/>
    <property type="project" value="InterPro"/>
</dbReference>
<dbReference type="PANTHER" id="PTHR30572">
    <property type="entry name" value="MEMBRANE COMPONENT OF TRANSPORTER-RELATED"/>
    <property type="match status" value="1"/>
</dbReference>
<evidence type="ECO:0000256" key="6">
    <source>
        <dbReference type="ARBA" id="ARBA00038076"/>
    </source>
</evidence>
<feature type="transmembrane region" description="Helical" evidence="7">
    <location>
        <begin position="288"/>
        <end position="310"/>
    </location>
</feature>
<evidence type="ECO:0000313" key="12">
    <source>
        <dbReference type="Proteomes" id="UP000218172"/>
    </source>
</evidence>
<evidence type="ECO:0000256" key="7">
    <source>
        <dbReference type="SAM" id="Phobius"/>
    </source>
</evidence>
<comment type="similarity">
    <text evidence="6">Belongs to the ABC-4 integral membrane protein family.</text>
</comment>
<keyword evidence="3 7" id="KW-0812">Transmembrane</keyword>
<reference evidence="12" key="1">
    <citation type="submission" date="2017-08" db="EMBL/GenBank/DDBJ databases">
        <title>A dynamic microbial community with high functional redundancy inhabits the cold, oxic subseafloor aquifer.</title>
        <authorList>
            <person name="Tully B.J."/>
            <person name="Wheat C.G."/>
            <person name="Glazer B.T."/>
            <person name="Huber J.A."/>
        </authorList>
    </citation>
    <scope>NUCLEOTIDE SEQUENCE [LARGE SCALE GENOMIC DNA]</scope>
</reference>
<evidence type="ECO:0000256" key="1">
    <source>
        <dbReference type="ARBA" id="ARBA00004651"/>
    </source>
</evidence>
<dbReference type="GO" id="GO:0003677">
    <property type="term" value="F:DNA binding"/>
    <property type="evidence" value="ECO:0007669"/>
    <property type="project" value="InterPro"/>
</dbReference>
<evidence type="ECO:0000256" key="2">
    <source>
        <dbReference type="ARBA" id="ARBA00022475"/>
    </source>
</evidence>
<name>A0A2A4MP21_9GAMM</name>
<accession>A0A2A4MP21</accession>
<feature type="transmembrane region" description="Helical" evidence="7">
    <location>
        <begin position="432"/>
        <end position="458"/>
    </location>
</feature>
<keyword evidence="2" id="KW-1003">Cell membrane</keyword>
<evidence type="ECO:0000313" key="11">
    <source>
        <dbReference type="EMBL" id="PCH61801.1"/>
    </source>
</evidence>